<reference evidence="1 2" key="1">
    <citation type="submission" date="2021-03" db="EMBL/GenBank/DDBJ databases">
        <title>Fibrella sp. HMF5405 genome sequencing and assembly.</title>
        <authorList>
            <person name="Kang H."/>
            <person name="Kim H."/>
            <person name="Bae S."/>
            <person name="Joh K."/>
        </authorList>
    </citation>
    <scope>NUCLEOTIDE SEQUENCE [LARGE SCALE GENOMIC DNA]</scope>
    <source>
        <strain evidence="1 2">HMF5405</strain>
    </source>
</reference>
<organism evidence="1 2">
    <name type="scientific">Fibrella forsythiae</name>
    <dbReference type="NCBI Taxonomy" id="2817061"/>
    <lineage>
        <taxon>Bacteria</taxon>
        <taxon>Pseudomonadati</taxon>
        <taxon>Bacteroidota</taxon>
        <taxon>Cytophagia</taxon>
        <taxon>Cytophagales</taxon>
        <taxon>Spirosomataceae</taxon>
        <taxon>Fibrella</taxon>
    </lineage>
</organism>
<gene>
    <name evidence="1" type="ORF">J2I46_11550</name>
</gene>
<evidence type="ECO:0000313" key="1">
    <source>
        <dbReference type="EMBL" id="MBO0949220.1"/>
    </source>
</evidence>
<dbReference type="Proteomes" id="UP000664628">
    <property type="component" value="Unassembled WGS sequence"/>
</dbReference>
<sequence>MTDEDEPSPEFLKGFNHGYQLSKHEPELLNELLQAQTDNSPSDYNRAMQ</sequence>
<name>A0ABS3JGW2_9BACT</name>
<accession>A0ABS3JGW2</accession>
<evidence type="ECO:0000313" key="2">
    <source>
        <dbReference type="Proteomes" id="UP000664628"/>
    </source>
</evidence>
<dbReference type="RefSeq" id="WP_207329199.1">
    <property type="nucleotide sequence ID" value="NZ_JAFMYW010000003.1"/>
</dbReference>
<keyword evidence="2" id="KW-1185">Reference proteome</keyword>
<proteinExistence type="predicted"/>
<dbReference type="EMBL" id="JAFMYW010000003">
    <property type="protein sequence ID" value="MBO0949220.1"/>
    <property type="molecule type" value="Genomic_DNA"/>
</dbReference>
<protein>
    <submittedName>
        <fullName evidence="1">Uncharacterized protein</fullName>
    </submittedName>
</protein>
<comment type="caution">
    <text evidence="1">The sequence shown here is derived from an EMBL/GenBank/DDBJ whole genome shotgun (WGS) entry which is preliminary data.</text>
</comment>